<protein>
    <submittedName>
        <fullName evidence="3">Spectrin binding protein</fullName>
    </submittedName>
</protein>
<feature type="compositionally biased region" description="Basic and acidic residues" evidence="1">
    <location>
        <begin position="441"/>
        <end position="452"/>
    </location>
</feature>
<feature type="compositionally biased region" description="Basic and acidic residues" evidence="1">
    <location>
        <begin position="1"/>
        <end position="30"/>
    </location>
</feature>
<evidence type="ECO:0000313" key="4">
    <source>
        <dbReference type="Proteomes" id="UP001363151"/>
    </source>
</evidence>
<proteinExistence type="predicted"/>
<comment type="caution">
    <text evidence="3">The sequence shown here is derived from an EMBL/GenBank/DDBJ whole genome shotgun (WGS) entry which is preliminary data.</text>
</comment>
<keyword evidence="2" id="KW-0472">Membrane</keyword>
<feature type="region of interest" description="Disordered" evidence="1">
    <location>
        <begin position="422"/>
        <end position="463"/>
    </location>
</feature>
<reference evidence="3 4" key="1">
    <citation type="submission" date="2024-03" db="EMBL/GenBank/DDBJ databases">
        <title>Aureococcus anophagefferens CCMP1851 and Kratosvirus quantuckense: Draft genome of a second virus-susceptible host strain in the model system.</title>
        <authorList>
            <person name="Chase E."/>
            <person name="Truchon A.R."/>
            <person name="Schepens W."/>
            <person name="Wilhelm S.W."/>
        </authorList>
    </citation>
    <scope>NUCLEOTIDE SEQUENCE [LARGE SCALE GENOMIC DNA]</scope>
    <source>
        <strain evidence="3 4">CCMP1851</strain>
    </source>
</reference>
<dbReference type="EMBL" id="JBBJCI010000032">
    <property type="protein sequence ID" value="KAK7254087.1"/>
    <property type="molecule type" value="Genomic_DNA"/>
</dbReference>
<evidence type="ECO:0000256" key="1">
    <source>
        <dbReference type="SAM" id="MobiDB-lite"/>
    </source>
</evidence>
<feature type="region of interest" description="Disordered" evidence="1">
    <location>
        <begin position="1"/>
        <end position="92"/>
    </location>
</feature>
<gene>
    <name evidence="3" type="ORF">SO694_00008185</name>
</gene>
<keyword evidence="4" id="KW-1185">Reference proteome</keyword>
<feature type="transmembrane region" description="Helical" evidence="2">
    <location>
        <begin position="114"/>
        <end position="134"/>
    </location>
</feature>
<keyword evidence="2" id="KW-0812">Transmembrane</keyword>
<accession>A0ABR1GDN6</accession>
<name>A0ABR1GDN6_AURAN</name>
<evidence type="ECO:0000313" key="3">
    <source>
        <dbReference type="EMBL" id="KAK7254087.1"/>
    </source>
</evidence>
<evidence type="ECO:0000256" key="2">
    <source>
        <dbReference type="SAM" id="Phobius"/>
    </source>
</evidence>
<sequence>MESVREESAREDQMERVREVAAGEGEKETECSVAEGTSSTLIFCGTWSTGDDRDDGLPERQREPGSAAKRKRGVSPLSDAPPPAPPAAELSTTPTKKLLRLRRLVLNHVDERSVGAFFGVLFVCVVTFATLGVINIMDWLQLEPLTAMYAEDATHELVFPDFVICHTWPVVFNFRPADWKNVYVAVWDDGRLSAEIDYDFVNTSSIDRGGDGVCLRVHAADYGKVYFWNEFAAFYKNTCPLWNDALDACPFWPPSASQMPDSFEVLVDGEDDAHVWVPTNAINNVFITPTKYVNLRGDVDIEFLFSPVTQSYVVVPDVTLGDAQPTYFWYNYPSRHMMVHRKYAQRSLSELYAILFAILSTVASIFSFFLYTEGDMNPGKFIIRKEFLKAHRAQRALRNSISRGHSIGRCVDEVCAATGAIPGDDGDDGEAAAFRGGPSDARSDDVEARSDDVDAASIEASAA</sequence>
<dbReference type="Proteomes" id="UP001363151">
    <property type="component" value="Unassembled WGS sequence"/>
</dbReference>
<feature type="transmembrane region" description="Helical" evidence="2">
    <location>
        <begin position="351"/>
        <end position="371"/>
    </location>
</feature>
<feature type="compositionally biased region" description="Polar residues" evidence="1">
    <location>
        <begin position="35"/>
        <end position="49"/>
    </location>
</feature>
<organism evidence="3 4">
    <name type="scientific">Aureococcus anophagefferens</name>
    <name type="common">Harmful bloom alga</name>
    <dbReference type="NCBI Taxonomy" id="44056"/>
    <lineage>
        <taxon>Eukaryota</taxon>
        <taxon>Sar</taxon>
        <taxon>Stramenopiles</taxon>
        <taxon>Ochrophyta</taxon>
        <taxon>Pelagophyceae</taxon>
        <taxon>Pelagomonadales</taxon>
        <taxon>Pelagomonadaceae</taxon>
        <taxon>Aureococcus</taxon>
    </lineage>
</organism>
<keyword evidence="2" id="KW-1133">Transmembrane helix</keyword>